<dbReference type="InterPro" id="IPR003660">
    <property type="entry name" value="HAMP_dom"/>
</dbReference>
<evidence type="ECO:0000259" key="10">
    <source>
        <dbReference type="PROSITE" id="PS50885"/>
    </source>
</evidence>
<dbReference type="PANTHER" id="PTHR32089:SF112">
    <property type="entry name" value="LYSOZYME-LIKE PROTEIN-RELATED"/>
    <property type="match status" value="1"/>
</dbReference>
<feature type="coiled-coil region" evidence="7">
    <location>
        <begin position="222"/>
        <end position="249"/>
    </location>
</feature>
<dbReference type="GO" id="GO:0005886">
    <property type="term" value="C:plasma membrane"/>
    <property type="evidence" value="ECO:0007669"/>
    <property type="project" value="UniProtKB-SubCell"/>
</dbReference>
<gene>
    <name evidence="11" type="ORF">I6J18_15570</name>
</gene>
<evidence type="ECO:0000256" key="6">
    <source>
        <dbReference type="PROSITE-ProRule" id="PRU00284"/>
    </source>
</evidence>
<evidence type="ECO:0000259" key="9">
    <source>
        <dbReference type="PROSITE" id="PS50111"/>
    </source>
</evidence>
<comment type="subcellular location">
    <subcellularLocation>
        <location evidence="1">Cell membrane</location>
    </subcellularLocation>
</comment>
<evidence type="ECO:0000313" key="11">
    <source>
        <dbReference type="EMBL" id="QQS99057.1"/>
    </source>
</evidence>
<feature type="domain" description="Methyl-accepting transducer" evidence="9">
    <location>
        <begin position="144"/>
        <end position="394"/>
    </location>
</feature>
<dbReference type="SUPFAM" id="SSF58104">
    <property type="entry name" value="Methyl-accepting chemotaxis protein (MCP) signaling domain"/>
    <property type="match status" value="1"/>
</dbReference>
<proteinExistence type="inferred from homology"/>
<dbReference type="Proteomes" id="UP000595254">
    <property type="component" value="Chromosome"/>
</dbReference>
<keyword evidence="4 6" id="KW-0807">Transducer</keyword>
<evidence type="ECO:0000256" key="7">
    <source>
        <dbReference type="SAM" id="Coils"/>
    </source>
</evidence>
<dbReference type="SMART" id="SM00283">
    <property type="entry name" value="MA"/>
    <property type="match status" value="1"/>
</dbReference>
<dbReference type="RefSeq" id="WP_040372823.1">
    <property type="nucleotide sequence ID" value="NZ_CP068053.1"/>
</dbReference>
<keyword evidence="7" id="KW-0175">Coiled coil</keyword>
<organism evidence="11 12">
    <name type="scientific">Peribacillus psychrosaccharolyticus</name>
    <name type="common">Bacillus psychrosaccharolyticus</name>
    <dbReference type="NCBI Taxonomy" id="1407"/>
    <lineage>
        <taxon>Bacteria</taxon>
        <taxon>Bacillati</taxon>
        <taxon>Bacillota</taxon>
        <taxon>Bacilli</taxon>
        <taxon>Bacillales</taxon>
        <taxon>Bacillaceae</taxon>
        <taxon>Peribacillus</taxon>
    </lineage>
</organism>
<protein>
    <submittedName>
        <fullName evidence="11">Methyl-accepting chemotaxis protein</fullName>
    </submittedName>
</protein>
<dbReference type="InterPro" id="IPR004089">
    <property type="entry name" value="MCPsignal_dom"/>
</dbReference>
<evidence type="ECO:0000313" key="12">
    <source>
        <dbReference type="Proteomes" id="UP000595254"/>
    </source>
</evidence>
<evidence type="ECO:0000256" key="1">
    <source>
        <dbReference type="ARBA" id="ARBA00004236"/>
    </source>
</evidence>
<dbReference type="GO" id="GO:0007165">
    <property type="term" value="P:signal transduction"/>
    <property type="evidence" value="ECO:0007669"/>
    <property type="project" value="UniProtKB-KW"/>
</dbReference>
<evidence type="ECO:0000256" key="8">
    <source>
        <dbReference type="SAM" id="Phobius"/>
    </source>
</evidence>
<keyword evidence="8" id="KW-1133">Transmembrane helix</keyword>
<dbReference type="AlphaFoldDB" id="A0A974NJS1"/>
<evidence type="ECO:0000256" key="4">
    <source>
        <dbReference type="ARBA" id="ARBA00023224"/>
    </source>
</evidence>
<keyword evidence="8" id="KW-0812">Transmembrane</keyword>
<comment type="similarity">
    <text evidence="5">Belongs to the methyl-accepting chemotaxis (MCP) protein family.</text>
</comment>
<accession>A0A974NJS1</accession>
<feature type="domain" description="HAMP" evidence="10">
    <location>
        <begin position="72"/>
        <end position="125"/>
    </location>
</feature>
<dbReference type="PANTHER" id="PTHR32089">
    <property type="entry name" value="METHYL-ACCEPTING CHEMOTAXIS PROTEIN MCPB"/>
    <property type="match status" value="1"/>
</dbReference>
<reference evidence="11 12" key="1">
    <citation type="submission" date="2021-01" db="EMBL/GenBank/DDBJ databases">
        <title>FDA dAtabase for Regulatory Grade micrObial Sequences (FDA-ARGOS): Supporting development and validation of Infectious Disease Dx tests.</title>
        <authorList>
            <person name="Nelson B."/>
            <person name="Plummer A."/>
            <person name="Tallon L."/>
            <person name="Sadzewicz L."/>
            <person name="Zhao X."/>
            <person name="Boylan J."/>
            <person name="Ott S."/>
            <person name="Bowen H."/>
            <person name="Vavikolanu K."/>
            <person name="Mehta A."/>
            <person name="Aluvathingal J."/>
            <person name="Nadendla S."/>
            <person name="Myers T."/>
            <person name="Yan Y."/>
            <person name="Sichtig H."/>
        </authorList>
    </citation>
    <scope>NUCLEOTIDE SEQUENCE [LARGE SCALE GENOMIC DNA]</scope>
    <source>
        <strain evidence="11 12">FDAARGOS_1161</strain>
    </source>
</reference>
<dbReference type="SMART" id="SM00304">
    <property type="entry name" value="HAMP"/>
    <property type="match status" value="1"/>
</dbReference>
<keyword evidence="12" id="KW-1185">Reference proteome</keyword>
<feature type="transmembrane region" description="Helical" evidence="8">
    <location>
        <begin position="16"/>
        <end position="39"/>
    </location>
</feature>
<dbReference type="Pfam" id="PF00672">
    <property type="entry name" value="HAMP"/>
    <property type="match status" value="1"/>
</dbReference>
<name>A0A974NJS1_PERPY</name>
<dbReference type="KEGG" id="ppsr:I6J18_15570"/>
<dbReference type="EMBL" id="CP068053">
    <property type="protein sequence ID" value="QQS99057.1"/>
    <property type="molecule type" value="Genomic_DNA"/>
</dbReference>
<evidence type="ECO:0000256" key="5">
    <source>
        <dbReference type="ARBA" id="ARBA00029447"/>
    </source>
</evidence>
<dbReference type="Pfam" id="PF00015">
    <property type="entry name" value="MCPsignal"/>
    <property type="match status" value="1"/>
</dbReference>
<dbReference type="Gene3D" id="1.10.287.950">
    <property type="entry name" value="Methyl-accepting chemotaxis protein"/>
    <property type="match status" value="1"/>
</dbReference>
<dbReference type="PROSITE" id="PS50111">
    <property type="entry name" value="CHEMOTAXIS_TRANSDUC_2"/>
    <property type="match status" value="1"/>
</dbReference>
<dbReference type="CDD" id="cd06225">
    <property type="entry name" value="HAMP"/>
    <property type="match status" value="1"/>
</dbReference>
<sequence length="430" mass="47025">MGENKSHYKFGLRKKLVLFITALALITYTTSGLCIYLVYPLFFNGWNETAFAFGTLLLGIIWSSVLAFFAAGWIVNPLRKLEKVALKAAIGDIREDVDVSKTDDEIRALGKAFNLMLSNLREMVNSIDENFTGTNEKVIHISNRSSHAAKQAESIYRTIEEISQGADSSAVSIQNTAESVEDVIRIAQEVQRKANSSAETSHVMVSELEKSKDVINSLVSGIQLLAEENRESLQAVKSLEENAKKVEQIIQLVGDIAGQTNLLALNASIEAARAGEHGKGFAVVAEEVRKLADESANAVKGISDLIQTIQSDVQSVVQQISDQVISANQEAKKGVETNTAIEEVTIAVHHVVEDVQEITQLVSRQMDSIHETSHQSQEVAAIAEETSAGAEEVTSATQEQTQVIEQVDQLVHELKGQADKLKQTIVRFQV</sequence>
<dbReference type="PROSITE" id="PS50885">
    <property type="entry name" value="HAMP"/>
    <property type="match status" value="1"/>
</dbReference>
<feature type="transmembrane region" description="Helical" evidence="8">
    <location>
        <begin position="51"/>
        <end position="75"/>
    </location>
</feature>
<keyword evidence="2" id="KW-1003">Cell membrane</keyword>
<evidence type="ECO:0000256" key="3">
    <source>
        <dbReference type="ARBA" id="ARBA00023136"/>
    </source>
</evidence>
<keyword evidence="3 8" id="KW-0472">Membrane</keyword>
<evidence type="ECO:0000256" key="2">
    <source>
        <dbReference type="ARBA" id="ARBA00022475"/>
    </source>
</evidence>